<feature type="compositionally biased region" description="Basic and acidic residues" evidence="4">
    <location>
        <begin position="514"/>
        <end position="526"/>
    </location>
</feature>
<evidence type="ECO:0000256" key="2">
    <source>
        <dbReference type="ARBA" id="ARBA00022801"/>
    </source>
</evidence>
<reference evidence="6" key="1">
    <citation type="journal article" date="2020" name="BMC Genomics">
        <title>Correction to: Identification and distribution of gene clusters required for synthesis of sphingolipid metabolism inhibitors in diverse species of the filamentous fungus Fusarium.</title>
        <authorList>
            <person name="Kim H.S."/>
            <person name="Lohmar J.M."/>
            <person name="Busman M."/>
            <person name="Brown D.W."/>
            <person name="Naumann T.A."/>
            <person name="Divon H.H."/>
            <person name="Lysoe E."/>
            <person name="Uhlig S."/>
            <person name="Proctor R.H."/>
        </authorList>
    </citation>
    <scope>NUCLEOTIDE SEQUENCE</scope>
    <source>
        <strain evidence="6">NRRL 20472</strain>
    </source>
</reference>
<dbReference type="SMART" id="SM00487">
    <property type="entry name" value="DEXDc"/>
    <property type="match status" value="1"/>
</dbReference>
<dbReference type="PROSITE" id="PS51194">
    <property type="entry name" value="HELICASE_CTER"/>
    <property type="match status" value="1"/>
</dbReference>
<dbReference type="InterPro" id="IPR001650">
    <property type="entry name" value="Helicase_C-like"/>
</dbReference>
<dbReference type="GO" id="GO:0016787">
    <property type="term" value="F:hydrolase activity"/>
    <property type="evidence" value="ECO:0007669"/>
    <property type="project" value="UniProtKB-KW"/>
</dbReference>
<accession>A0A8H4TRM4</accession>
<dbReference type="SUPFAM" id="SSF52540">
    <property type="entry name" value="P-loop containing nucleoside triphosphate hydrolases"/>
    <property type="match status" value="2"/>
</dbReference>
<dbReference type="PANTHER" id="PTHR45626">
    <property type="entry name" value="TRANSCRIPTION TERMINATION FACTOR 2-RELATED"/>
    <property type="match status" value="1"/>
</dbReference>
<evidence type="ECO:0000256" key="4">
    <source>
        <dbReference type="SAM" id="MobiDB-lite"/>
    </source>
</evidence>
<keyword evidence="7" id="KW-1185">Reference proteome</keyword>
<dbReference type="Pfam" id="PF00271">
    <property type="entry name" value="Helicase_C"/>
    <property type="match status" value="1"/>
</dbReference>
<feature type="compositionally biased region" description="Basic and acidic residues" evidence="4">
    <location>
        <begin position="832"/>
        <end position="844"/>
    </location>
</feature>
<evidence type="ECO:0000256" key="3">
    <source>
        <dbReference type="ARBA" id="ARBA00022840"/>
    </source>
</evidence>
<dbReference type="GO" id="GO:0006281">
    <property type="term" value="P:DNA repair"/>
    <property type="evidence" value="ECO:0007669"/>
    <property type="project" value="TreeGrafter"/>
</dbReference>
<dbReference type="GO" id="GO:0008094">
    <property type="term" value="F:ATP-dependent activity, acting on DNA"/>
    <property type="evidence" value="ECO:0007669"/>
    <property type="project" value="TreeGrafter"/>
</dbReference>
<evidence type="ECO:0000259" key="5">
    <source>
        <dbReference type="PROSITE" id="PS51194"/>
    </source>
</evidence>
<dbReference type="GO" id="GO:0005524">
    <property type="term" value="F:ATP binding"/>
    <property type="evidence" value="ECO:0007669"/>
    <property type="project" value="UniProtKB-KW"/>
</dbReference>
<protein>
    <recommendedName>
        <fullName evidence="5">Helicase C-terminal domain-containing protein</fullName>
    </recommendedName>
</protein>
<dbReference type="InterPro" id="IPR049730">
    <property type="entry name" value="SNF2/RAD54-like_C"/>
</dbReference>
<dbReference type="Gene3D" id="3.40.50.10810">
    <property type="entry name" value="Tandem AAA-ATPase domain"/>
    <property type="match status" value="1"/>
</dbReference>
<evidence type="ECO:0000256" key="1">
    <source>
        <dbReference type="ARBA" id="ARBA00022741"/>
    </source>
</evidence>
<dbReference type="PANTHER" id="PTHR45626:SF51">
    <property type="entry name" value="SNF2-RELATED DOMAIN-CONTAINING PROTEIN"/>
    <property type="match status" value="1"/>
</dbReference>
<dbReference type="OrthoDB" id="2801544at2759"/>
<feature type="domain" description="Helicase C-terminal" evidence="5">
    <location>
        <begin position="878"/>
        <end position="1038"/>
    </location>
</feature>
<dbReference type="AlphaFoldDB" id="A0A8H4TRM4"/>
<organism evidence="6 7">
    <name type="scientific">Fusarium sarcochroum</name>
    <dbReference type="NCBI Taxonomy" id="1208366"/>
    <lineage>
        <taxon>Eukaryota</taxon>
        <taxon>Fungi</taxon>
        <taxon>Dikarya</taxon>
        <taxon>Ascomycota</taxon>
        <taxon>Pezizomycotina</taxon>
        <taxon>Sordariomycetes</taxon>
        <taxon>Hypocreomycetidae</taxon>
        <taxon>Hypocreales</taxon>
        <taxon>Nectriaceae</taxon>
        <taxon>Fusarium</taxon>
        <taxon>Fusarium lateritium species complex</taxon>
    </lineage>
</organism>
<dbReference type="Pfam" id="PF00176">
    <property type="entry name" value="SNF2-rel_dom"/>
    <property type="match status" value="1"/>
</dbReference>
<keyword evidence="3" id="KW-0067">ATP-binding</keyword>
<dbReference type="CDD" id="cd18793">
    <property type="entry name" value="SF2_C_SNF"/>
    <property type="match status" value="1"/>
</dbReference>
<comment type="caution">
    <text evidence="6">The sequence shown here is derived from an EMBL/GenBank/DDBJ whole genome shotgun (WGS) entry which is preliminary data.</text>
</comment>
<feature type="region of interest" description="Disordered" evidence="4">
    <location>
        <begin position="507"/>
        <end position="533"/>
    </location>
</feature>
<feature type="region of interest" description="Disordered" evidence="4">
    <location>
        <begin position="803"/>
        <end position="844"/>
    </location>
</feature>
<dbReference type="InterPro" id="IPR050628">
    <property type="entry name" value="SNF2_RAD54_helicase_TF"/>
</dbReference>
<dbReference type="InterPro" id="IPR000330">
    <property type="entry name" value="SNF2_N"/>
</dbReference>
<dbReference type="GO" id="GO:0005634">
    <property type="term" value="C:nucleus"/>
    <property type="evidence" value="ECO:0007669"/>
    <property type="project" value="TreeGrafter"/>
</dbReference>
<keyword evidence="1" id="KW-0547">Nucleotide-binding</keyword>
<name>A0A8H4TRM4_9HYPO</name>
<dbReference type="Gene3D" id="3.40.50.300">
    <property type="entry name" value="P-loop containing nucleotide triphosphate hydrolases"/>
    <property type="match status" value="1"/>
</dbReference>
<keyword evidence="2" id="KW-0378">Hydrolase</keyword>
<dbReference type="InterPro" id="IPR038718">
    <property type="entry name" value="SNF2-like_sf"/>
</dbReference>
<evidence type="ECO:0000313" key="7">
    <source>
        <dbReference type="Proteomes" id="UP000622797"/>
    </source>
</evidence>
<evidence type="ECO:0000313" key="6">
    <source>
        <dbReference type="EMBL" id="KAF4962667.1"/>
    </source>
</evidence>
<sequence length="1148" mass="129357">MHPQAAAFIPVGCISIKKEELCLDSKAWCSDDLRDWRTFRSLSDTPSDSNLDTHDGFLPLDLETSLSQVRELEPCFRLCQASWARLEFSVQNKDSDLGTLRVYLLPDDVLRRVINRSDAILQKTKRTLLTQLNYSLDAWRGDTEACWLDSPRLYESAAQNGNLEEGMSLLQLFNNIPSPKPEANSIQDPYSKSAMCDLLSGKIPGLTSELYPYQRKSSALMLQKEVQPEQVLDPRLLHVQDQEGGAFYIDPVTGTILDEPRYYDGVSGGILAEEMGSGKTIICLALILATKTLPTQPPEHFRAGDVPRRKRLAPLAEMAASCATRNSVPWKPYFDLCKEQSGEEYERCIEALERNPGYYFLPAPEPSRALRRLCQPVEQPKKRLYLSNATIVVVPPNLLAQWKQEIRKHTDGMKTLVVTREELPPAKDLLKYDIILFSQTRFEALYRQEGRLGKSPLSEIHFKRCIVDEGHKLGNSKISSKSNMLVGLDSLQFSSRWTVTGTPSQGLYGVDTHQTSDETRETHQDPDTSQFRSDTSKFDFEMERRDLERIGAIAALYLKVRPWANTIFDAGDTPADWTTYLMLPKHKATSRGHWGCLRSTLNSLIIRHQLAEVSDLLPPVEEKLVILEGSYQDQLSLNIFSMMIIFNSVQSQRTDMDYFFHPKQRKALLQIVHNLKQASFFGGSFYSTKDITKAVETAEGFLRDEKVSISDEDQHLLEQAIEFGHLVMDNKVRTLSNQFHEMPVCVEDFPRGSSSSWSLDGETGDGMCSSPSMLLSLQKLVYKSAAKPEELNSLLNGRLVQEGTEERERMLASEESTPSRGNSQTLAGNTKLGDDNYRNIRSHGVHDVKPEVKATADGALGPLEAAKITATVSAKLSYLVDSIIKYQEDDKILIFYENDNIAWYLAGMLEVLQVQHLIYAKGLTTERRAQYVNTFHHNANFRVLLMDITQAAFGLDMREASRIYFLSPVLNPQVEAQAIGRARRISQQKPVFVETLILKNSIEEVILERRQHMTQAEHRQVKSILDVGPIYNWIKNARITPLQGGEISKEGQMTPLNTPQYIFRRGFGRTIHPDEGLVLDDSPTRNKTGVREVLKPLNMTNGLKRAEQGDADAIGQDQVEGKDSSSATRDLAARPAKRVRFAAGSDEG</sequence>
<dbReference type="EMBL" id="JABEXW010000531">
    <property type="protein sequence ID" value="KAF4962667.1"/>
    <property type="molecule type" value="Genomic_DNA"/>
</dbReference>
<dbReference type="InterPro" id="IPR027417">
    <property type="entry name" value="P-loop_NTPase"/>
</dbReference>
<feature type="compositionally biased region" description="Polar residues" evidence="4">
    <location>
        <begin position="814"/>
        <end position="828"/>
    </location>
</feature>
<dbReference type="InterPro" id="IPR014001">
    <property type="entry name" value="Helicase_ATP-bd"/>
</dbReference>
<dbReference type="Proteomes" id="UP000622797">
    <property type="component" value="Unassembled WGS sequence"/>
</dbReference>
<proteinExistence type="predicted"/>
<dbReference type="CDD" id="cd18008">
    <property type="entry name" value="DEXDc_SHPRH-like"/>
    <property type="match status" value="1"/>
</dbReference>
<reference evidence="6" key="2">
    <citation type="submission" date="2020-05" db="EMBL/GenBank/DDBJ databases">
        <authorList>
            <person name="Kim H.-S."/>
            <person name="Proctor R.H."/>
            <person name="Brown D.W."/>
        </authorList>
    </citation>
    <scope>NUCLEOTIDE SEQUENCE</scope>
    <source>
        <strain evidence="6">NRRL 20472</strain>
    </source>
</reference>
<gene>
    <name evidence="6" type="ORF">FSARC_9228</name>
</gene>
<feature type="region of interest" description="Disordered" evidence="4">
    <location>
        <begin position="1107"/>
        <end position="1148"/>
    </location>
</feature>